<dbReference type="OMA" id="GCCVGQT"/>
<reference evidence="1 2" key="1">
    <citation type="journal article" date="2015" name="PLoS Pathog.">
        <title>Leptomonas seymouri: Adaptations to the Dixenous Life Cycle Analyzed by Genome Sequencing, Transcriptome Profiling and Co-infection with Leishmania donovani.</title>
        <authorList>
            <person name="Kraeva N."/>
            <person name="Butenko A."/>
            <person name="Hlavacova J."/>
            <person name="Kostygov A."/>
            <person name="Myskova J."/>
            <person name="Grybchuk D."/>
            <person name="Lestinova T."/>
            <person name="Votypka J."/>
            <person name="Volf P."/>
            <person name="Opperdoes F."/>
            <person name="Flegontov P."/>
            <person name="Lukes J."/>
            <person name="Yurchenko V."/>
        </authorList>
    </citation>
    <scope>NUCLEOTIDE SEQUENCE [LARGE SCALE GENOMIC DNA]</scope>
    <source>
        <strain evidence="1 2">ATCC 30220</strain>
    </source>
</reference>
<proteinExistence type="predicted"/>
<dbReference type="AlphaFoldDB" id="A0A0N1I008"/>
<evidence type="ECO:0000313" key="2">
    <source>
        <dbReference type="Proteomes" id="UP000038009"/>
    </source>
</evidence>
<dbReference type="VEuPathDB" id="TriTrypDB:Lsey_0318_0100"/>
<dbReference type="Proteomes" id="UP000038009">
    <property type="component" value="Unassembled WGS sequence"/>
</dbReference>
<keyword evidence="2" id="KW-1185">Reference proteome</keyword>
<name>A0A0N1I008_LEPSE</name>
<dbReference type="EMBL" id="LJSK01000318">
    <property type="protein sequence ID" value="KPI83850.1"/>
    <property type="molecule type" value="Genomic_DNA"/>
</dbReference>
<evidence type="ECO:0000313" key="1">
    <source>
        <dbReference type="EMBL" id="KPI83850.1"/>
    </source>
</evidence>
<comment type="caution">
    <text evidence="1">The sequence shown here is derived from an EMBL/GenBank/DDBJ whole genome shotgun (WGS) entry which is preliminary data.</text>
</comment>
<protein>
    <submittedName>
        <fullName evidence="1">Uncharacterized protein</fullName>
    </submittedName>
</protein>
<accession>A0A0N1I008</accession>
<organism evidence="1 2">
    <name type="scientific">Leptomonas seymouri</name>
    <dbReference type="NCBI Taxonomy" id="5684"/>
    <lineage>
        <taxon>Eukaryota</taxon>
        <taxon>Discoba</taxon>
        <taxon>Euglenozoa</taxon>
        <taxon>Kinetoplastea</taxon>
        <taxon>Metakinetoplastina</taxon>
        <taxon>Trypanosomatida</taxon>
        <taxon>Trypanosomatidae</taxon>
        <taxon>Leishmaniinae</taxon>
        <taxon>Leptomonas</taxon>
    </lineage>
</organism>
<dbReference type="OrthoDB" id="267156at2759"/>
<gene>
    <name evidence="1" type="ORF">ABL78_7116</name>
</gene>
<sequence>MSASDRNEEGVAKTIREECRALSTLLSANRRSLVYRHHRFFRRSRHAGMLAKRCFTGKGKASLDSKSTEKRIKSLLFLQRCIVRAVEDCTAELAANRIDTVALSLACVSVLSRIGCGVARVVVANTDDGFAAQLWPAAMVNYVVSTSTAEESLGAAIPRPAGRKEVVAKDSYGGVLNTIVRRATSKRT</sequence>